<dbReference type="PANTHER" id="PTHR19848">
    <property type="entry name" value="WD40 REPEAT PROTEIN"/>
    <property type="match status" value="1"/>
</dbReference>
<name>A0A1Y1UA30_9FUNG</name>
<sequence length="131" mass="14653">WSKDGKNNCQCSGDRTVKVWNLDTKSCTLTMKNENDPTMPIGNDNQMKDSGVTSVAISPIDGYGSLDKIVRLWDTRTGKLLERFDGPPDSVYSVAFSNDGKSIVSGSLDKTLRFGIYHHNLTILKIRRNKR</sequence>
<dbReference type="Gene3D" id="2.130.10.10">
    <property type="entry name" value="YVTN repeat-like/Quinoprotein amine dehydrogenase"/>
    <property type="match status" value="1"/>
</dbReference>
<dbReference type="SMART" id="SM00320">
    <property type="entry name" value="WD40"/>
    <property type="match status" value="2"/>
</dbReference>
<feature type="repeat" description="WD" evidence="3">
    <location>
        <begin position="1"/>
        <end position="30"/>
    </location>
</feature>
<dbReference type="InterPro" id="IPR015943">
    <property type="entry name" value="WD40/YVTN_repeat-like_dom_sf"/>
</dbReference>
<dbReference type="OrthoDB" id="17410at2759"/>
<evidence type="ECO:0000313" key="5">
    <source>
        <dbReference type="Proteomes" id="UP000193719"/>
    </source>
</evidence>
<reference evidence="4 5" key="1">
    <citation type="submission" date="2016-08" db="EMBL/GenBank/DDBJ databases">
        <title>Genomes of anaerobic fungi encode conserved fungal cellulosomes for biomass hydrolysis.</title>
        <authorList>
            <consortium name="DOE Joint Genome Institute"/>
            <person name="Haitjema C.H."/>
            <person name="Gilmore S.P."/>
            <person name="Henske J.K."/>
            <person name="Solomon K.V."/>
            <person name="De Groot R."/>
            <person name="Kuo A."/>
            <person name="Mondo S.J."/>
            <person name="Salamov A.A."/>
            <person name="Labutti K."/>
            <person name="Zhao Z."/>
            <person name="Chiniquy J."/>
            <person name="Barry K."/>
            <person name="Brewer H.M."/>
            <person name="Purvine S.O."/>
            <person name="Wright A.T."/>
            <person name="Boxma B."/>
            <person name="Van Alen T."/>
            <person name="Hackstein J.H."/>
            <person name="Baker S.E."/>
            <person name="Grigoriev I.V."/>
            <person name="O'Malley M.A."/>
        </authorList>
    </citation>
    <scope>NUCLEOTIDE SEQUENCE [LARGE SCALE GENOMIC DNA]</scope>
    <source>
        <strain evidence="5">finn</strain>
    </source>
</reference>
<keyword evidence="5" id="KW-1185">Reference proteome</keyword>
<feature type="repeat" description="WD" evidence="3">
    <location>
        <begin position="84"/>
        <end position="114"/>
    </location>
</feature>
<comment type="caution">
    <text evidence="4">The sequence shown here is derived from an EMBL/GenBank/DDBJ whole genome shotgun (WGS) entry which is preliminary data.</text>
</comment>
<accession>A0A1Y1UA30</accession>
<dbReference type="Proteomes" id="UP000193719">
    <property type="component" value="Unassembled WGS sequence"/>
</dbReference>
<reference evidence="4 5" key="2">
    <citation type="submission" date="2016-08" db="EMBL/GenBank/DDBJ databases">
        <title>Pervasive Adenine N6-methylation of Active Genes in Fungi.</title>
        <authorList>
            <consortium name="DOE Joint Genome Institute"/>
            <person name="Mondo S.J."/>
            <person name="Dannebaum R.O."/>
            <person name="Kuo R.C."/>
            <person name="Labutti K."/>
            <person name="Haridas S."/>
            <person name="Kuo A."/>
            <person name="Salamov A."/>
            <person name="Ahrendt S.R."/>
            <person name="Lipzen A."/>
            <person name="Sullivan W."/>
            <person name="Andreopoulos W.B."/>
            <person name="Clum A."/>
            <person name="Lindquist E."/>
            <person name="Daum C."/>
            <person name="Ramamoorthy G.K."/>
            <person name="Gryganskyi A."/>
            <person name="Culley D."/>
            <person name="Magnuson J.K."/>
            <person name="James T.Y."/>
            <person name="O'Malley M.A."/>
            <person name="Stajich J.E."/>
            <person name="Spatafora J.W."/>
            <person name="Visel A."/>
            <person name="Grigoriev I.V."/>
        </authorList>
    </citation>
    <scope>NUCLEOTIDE SEQUENCE [LARGE SCALE GENOMIC DNA]</scope>
    <source>
        <strain evidence="5">finn</strain>
    </source>
</reference>
<evidence type="ECO:0000256" key="1">
    <source>
        <dbReference type="ARBA" id="ARBA00022574"/>
    </source>
</evidence>
<dbReference type="PROSITE" id="PS50082">
    <property type="entry name" value="WD_REPEATS_2"/>
    <property type="match status" value="2"/>
</dbReference>
<keyword evidence="1 3" id="KW-0853">WD repeat</keyword>
<evidence type="ECO:0000256" key="3">
    <source>
        <dbReference type="PROSITE-ProRule" id="PRU00221"/>
    </source>
</evidence>
<organism evidence="4 5">
    <name type="scientific">Piromyces finnis</name>
    <dbReference type="NCBI Taxonomy" id="1754191"/>
    <lineage>
        <taxon>Eukaryota</taxon>
        <taxon>Fungi</taxon>
        <taxon>Fungi incertae sedis</taxon>
        <taxon>Chytridiomycota</taxon>
        <taxon>Chytridiomycota incertae sedis</taxon>
        <taxon>Neocallimastigomycetes</taxon>
        <taxon>Neocallimastigales</taxon>
        <taxon>Neocallimastigaceae</taxon>
        <taxon>Piromyces</taxon>
    </lineage>
</organism>
<dbReference type="EMBL" id="MCFH01000181">
    <property type="protein sequence ID" value="ORX34890.1"/>
    <property type="molecule type" value="Genomic_DNA"/>
</dbReference>
<feature type="non-terminal residue" evidence="4">
    <location>
        <position position="1"/>
    </location>
</feature>
<dbReference type="SUPFAM" id="SSF50978">
    <property type="entry name" value="WD40 repeat-like"/>
    <property type="match status" value="1"/>
</dbReference>
<dbReference type="AlphaFoldDB" id="A0A1Y1UA30"/>
<evidence type="ECO:0000313" key="4">
    <source>
        <dbReference type="EMBL" id="ORX34890.1"/>
    </source>
</evidence>
<evidence type="ECO:0000256" key="2">
    <source>
        <dbReference type="ARBA" id="ARBA00022737"/>
    </source>
</evidence>
<dbReference type="STRING" id="1754191.A0A1Y1UA30"/>
<dbReference type="PANTHER" id="PTHR19848:SF8">
    <property type="entry name" value="F-BOX AND WD REPEAT DOMAIN CONTAINING 7"/>
    <property type="match status" value="1"/>
</dbReference>
<proteinExistence type="predicted"/>
<protein>
    <submittedName>
        <fullName evidence="4">WD40 repeat-like protein</fullName>
    </submittedName>
</protein>
<dbReference type="InterPro" id="IPR001680">
    <property type="entry name" value="WD40_rpt"/>
</dbReference>
<dbReference type="Pfam" id="PF00400">
    <property type="entry name" value="WD40"/>
    <property type="match status" value="2"/>
</dbReference>
<gene>
    <name evidence="4" type="ORF">BCR36DRAFT_314142</name>
</gene>
<keyword evidence="2" id="KW-0677">Repeat</keyword>
<dbReference type="InterPro" id="IPR036322">
    <property type="entry name" value="WD40_repeat_dom_sf"/>
</dbReference>